<dbReference type="Proteomes" id="UP001159363">
    <property type="component" value="Chromosome X"/>
</dbReference>
<evidence type="ECO:0000313" key="2">
    <source>
        <dbReference type="Proteomes" id="UP001159363"/>
    </source>
</evidence>
<dbReference type="EMBL" id="JARBHB010000004">
    <property type="protein sequence ID" value="KAJ8885072.1"/>
    <property type="molecule type" value="Genomic_DNA"/>
</dbReference>
<organism evidence="1 2">
    <name type="scientific">Dryococelus australis</name>
    <dbReference type="NCBI Taxonomy" id="614101"/>
    <lineage>
        <taxon>Eukaryota</taxon>
        <taxon>Metazoa</taxon>
        <taxon>Ecdysozoa</taxon>
        <taxon>Arthropoda</taxon>
        <taxon>Hexapoda</taxon>
        <taxon>Insecta</taxon>
        <taxon>Pterygota</taxon>
        <taxon>Neoptera</taxon>
        <taxon>Polyneoptera</taxon>
        <taxon>Phasmatodea</taxon>
        <taxon>Verophasmatodea</taxon>
        <taxon>Anareolatae</taxon>
        <taxon>Phasmatidae</taxon>
        <taxon>Eurycanthinae</taxon>
        <taxon>Dryococelus</taxon>
    </lineage>
</organism>
<comment type="caution">
    <text evidence="1">The sequence shown here is derived from an EMBL/GenBank/DDBJ whole genome shotgun (WGS) entry which is preliminary data.</text>
</comment>
<keyword evidence="2" id="KW-1185">Reference proteome</keyword>
<name>A0ABQ9HL58_9NEOP</name>
<evidence type="ECO:0000313" key="1">
    <source>
        <dbReference type="EMBL" id="KAJ8885072.1"/>
    </source>
</evidence>
<accession>A0ABQ9HL58</accession>
<proteinExistence type="predicted"/>
<gene>
    <name evidence="1" type="ORF">PR048_011268</name>
</gene>
<protein>
    <submittedName>
        <fullName evidence="1">Uncharacterized protein</fullName>
    </submittedName>
</protein>
<sequence length="69" mass="8208">MYYLSEFKVPLETLKDIRKDDAESQKFIDKIQKWQGGDFKVIKGAGYYLENKGEKNIWLPKKIRPMTTH</sequence>
<reference evidence="1 2" key="1">
    <citation type="submission" date="2023-02" db="EMBL/GenBank/DDBJ databases">
        <title>LHISI_Scaffold_Assembly.</title>
        <authorList>
            <person name="Stuart O.P."/>
            <person name="Cleave R."/>
            <person name="Magrath M.J.L."/>
            <person name="Mikheyev A.S."/>
        </authorList>
    </citation>
    <scope>NUCLEOTIDE SEQUENCE [LARGE SCALE GENOMIC DNA]</scope>
    <source>
        <strain evidence="1">Daus_M_001</strain>
        <tissue evidence="1">Leg muscle</tissue>
    </source>
</reference>